<organism evidence="2 3">
    <name type="scientific">Paracidovorax anthurii</name>
    <dbReference type="NCBI Taxonomy" id="78229"/>
    <lineage>
        <taxon>Bacteria</taxon>
        <taxon>Pseudomonadati</taxon>
        <taxon>Pseudomonadota</taxon>
        <taxon>Betaproteobacteria</taxon>
        <taxon>Burkholderiales</taxon>
        <taxon>Comamonadaceae</taxon>
        <taxon>Paracidovorax</taxon>
    </lineage>
</organism>
<protein>
    <submittedName>
        <fullName evidence="2">Uncharacterized protein</fullName>
    </submittedName>
</protein>
<accession>A0A328ZHE7</accession>
<name>A0A328ZHE7_9BURK</name>
<gene>
    <name evidence="2" type="ORF">AX018_101097</name>
</gene>
<dbReference type="Proteomes" id="UP000248856">
    <property type="component" value="Unassembled WGS sequence"/>
</dbReference>
<feature type="region of interest" description="Disordered" evidence="1">
    <location>
        <begin position="165"/>
        <end position="192"/>
    </location>
</feature>
<reference evidence="2 3" key="1">
    <citation type="submission" date="2018-06" db="EMBL/GenBank/DDBJ databases">
        <title>Genomic Encyclopedia of Archaeal and Bacterial Type Strains, Phase II (KMG-II): from individual species to whole genera.</title>
        <authorList>
            <person name="Goeker M."/>
        </authorList>
    </citation>
    <scope>NUCLEOTIDE SEQUENCE [LARGE SCALE GENOMIC DNA]</scope>
    <source>
        <strain evidence="2 3">CFPB 3232</strain>
    </source>
</reference>
<sequence length="302" mass="32495">MGSTVCNVSNGSPGWGLIDLFVWKLVPARWGGGRTYIQKFKDAWVRHNKQFILNESKKYQLPPELLAGVCWIEVGGDPSFIDRVAFEIRSFDWSGPPWTDKQAITNHPNKTSFGAVSIQVRAAAETMGLNPAELTSSQARGLAACLEKDVFNIEVVARHLSFPRRCAPPTSHETGAAQARAAAQGPPRRAGCVPLPTRSVREGGSREAAQGVVVSFQPTGGPRRIFGAPGAGAGSCHRCPVQPGNGADAGPDQEKHELWEFHREVLGPLQPVDSVSHAQIPAFLHPHGLCRRVVGDVPGVGR</sequence>
<evidence type="ECO:0000256" key="1">
    <source>
        <dbReference type="SAM" id="MobiDB-lite"/>
    </source>
</evidence>
<keyword evidence="3" id="KW-1185">Reference proteome</keyword>
<comment type="caution">
    <text evidence="2">The sequence shown here is derived from an EMBL/GenBank/DDBJ whole genome shotgun (WGS) entry which is preliminary data.</text>
</comment>
<evidence type="ECO:0000313" key="3">
    <source>
        <dbReference type="Proteomes" id="UP000248856"/>
    </source>
</evidence>
<proteinExistence type="predicted"/>
<dbReference type="AlphaFoldDB" id="A0A328ZHE7"/>
<dbReference type="EMBL" id="QLTA01000010">
    <property type="protein sequence ID" value="RAR84745.1"/>
    <property type="molecule type" value="Genomic_DNA"/>
</dbReference>
<evidence type="ECO:0000313" key="2">
    <source>
        <dbReference type="EMBL" id="RAR84745.1"/>
    </source>
</evidence>
<feature type="compositionally biased region" description="Low complexity" evidence="1">
    <location>
        <begin position="175"/>
        <end position="191"/>
    </location>
</feature>